<dbReference type="InterPro" id="IPR001461">
    <property type="entry name" value="Aspartic_peptidase_A1"/>
</dbReference>
<reference evidence="6" key="1">
    <citation type="submission" date="2023-03" db="EMBL/GenBank/DDBJ databases">
        <title>Mating type loci evolution in Malassezia.</title>
        <authorList>
            <person name="Coelho M.A."/>
        </authorList>
    </citation>
    <scope>NUCLEOTIDE SEQUENCE</scope>
    <source>
        <strain evidence="6">CBS 7876</strain>
    </source>
</reference>
<dbReference type="Proteomes" id="UP001214603">
    <property type="component" value="Chromosome 2"/>
</dbReference>
<protein>
    <submittedName>
        <fullName evidence="6">Cathepsin D</fullName>
        <ecNumber evidence="6">3.4.23.5</ecNumber>
    </submittedName>
</protein>
<dbReference type="GO" id="GO:0006508">
    <property type="term" value="P:proteolysis"/>
    <property type="evidence" value="ECO:0007669"/>
    <property type="project" value="UniProtKB-KW"/>
</dbReference>
<name>A0AAF0E0G3_9BASI</name>
<evidence type="ECO:0000313" key="7">
    <source>
        <dbReference type="Proteomes" id="UP001214603"/>
    </source>
</evidence>
<keyword evidence="3" id="KW-0645">Protease</keyword>
<gene>
    <name evidence="6" type="ORF">MOBT1_001590</name>
</gene>
<dbReference type="EMBL" id="CP119935">
    <property type="protein sequence ID" value="WFD02902.1"/>
    <property type="molecule type" value="Genomic_DNA"/>
</dbReference>
<feature type="domain" description="Peptidase A1" evidence="5">
    <location>
        <begin position="77"/>
        <end position="364"/>
    </location>
</feature>
<keyword evidence="3 6" id="KW-0378">Hydrolase</keyword>
<evidence type="ECO:0000259" key="5">
    <source>
        <dbReference type="PROSITE" id="PS51767"/>
    </source>
</evidence>
<dbReference type="Pfam" id="PF00026">
    <property type="entry name" value="Asp"/>
    <property type="match status" value="1"/>
</dbReference>
<dbReference type="SUPFAM" id="SSF50630">
    <property type="entry name" value="Acid proteases"/>
    <property type="match status" value="1"/>
</dbReference>
<dbReference type="InterPro" id="IPR001969">
    <property type="entry name" value="Aspartic_peptidase_AS"/>
</dbReference>
<evidence type="ECO:0000256" key="2">
    <source>
        <dbReference type="ARBA" id="ARBA00022750"/>
    </source>
</evidence>
<keyword evidence="2 3" id="KW-0064">Aspartyl protease</keyword>
<accession>A0AAF0E0G3</accession>
<sequence length="367" mass="39653">MQLSLHFVAGLYKHDDGELDLPAFNQHFKAMDNKYQDGLNNFQKNTGKSHPLAARGASKRAGSGDVDLKDVKNGKLWAGEVTYGGQSFSINFDTGSADTLVNPDAYKPSKSKASKNTGKDFSVRYGDGTTAKGKIYTDSFSIAGLKADKVAIGRSTTTFIKDEESNQGVAGMGFSSIQTFPKELPPFFESLRKQKALDKGIFQFTLKRGSGSTLHLGSVDSSKFKGDVSYAKVDPLYGWWVTSAKVNNQKVTAIIDSGSTLISGPPDQVKKALSTVNGLEPISQSGQTRYQFDCSKSPSVTIEIAGKTVKLSDDQTHWSKHDGKCVLPIVGQSGIPLNGWILGDPLFRATSIIFDVDQNRIGFALQA</sequence>
<dbReference type="PRINTS" id="PR00792">
    <property type="entry name" value="PEPSIN"/>
</dbReference>
<dbReference type="PANTHER" id="PTHR47966:SF57">
    <property type="entry name" value="PEPTIDASE A1 DOMAIN-CONTAINING PROTEIN"/>
    <property type="match status" value="1"/>
</dbReference>
<dbReference type="PROSITE" id="PS00141">
    <property type="entry name" value="ASP_PROTEASE"/>
    <property type="match status" value="1"/>
</dbReference>
<comment type="similarity">
    <text evidence="1 3">Belongs to the peptidase A1 family.</text>
</comment>
<dbReference type="InterPro" id="IPR033121">
    <property type="entry name" value="PEPTIDASE_A1"/>
</dbReference>
<evidence type="ECO:0000256" key="3">
    <source>
        <dbReference type="RuleBase" id="RU000454"/>
    </source>
</evidence>
<dbReference type="EC" id="3.4.23.5" evidence="6"/>
<organism evidence="6 7">
    <name type="scientific">Malassezia obtusa</name>
    <dbReference type="NCBI Taxonomy" id="76774"/>
    <lineage>
        <taxon>Eukaryota</taxon>
        <taxon>Fungi</taxon>
        <taxon>Dikarya</taxon>
        <taxon>Basidiomycota</taxon>
        <taxon>Ustilaginomycotina</taxon>
        <taxon>Malasseziomycetes</taxon>
        <taxon>Malasseziales</taxon>
        <taxon>Malasseziaceae</taxon>
        <taxon>Malassezia</taxon>
    </lineage>
</organism>
<feature type="region of interest" description="Disordered" evidence="4">
    <location>
        <begin position="44"/>
        <end position="64"/>
    </location>
</feature>
<dbReference type="InterPro" id="IPR021109">
    <property type="entry name" value="Peptidase_aspartic_dom_sf"/>
</dbReference>
<dbReference type="GO" id="GO:0004190">
    <property type="term" value="F:aspartic-type endopeptidase activity"/>
    <property type="evidence" value="ECO:0007669"/>
    <property type="project" value="UniProtKB-KW"/>
</dbReference>
<proteinExistence type="inferred from homology"/>
<evidence type="ECO:0000313" key="6">
    <source>
        <dbReference type="EMBL" id="WFD02902.1"/>
    </source>
</evidence>
<dbReference type="PANTHER" id="PTHR47966">
    <property type="entry name" value="BETA-SITE APP-CLEAVING ENZYME, ISOFORM A-RELATED"/>
    <property type="match status" value="1"/>
</dbReference>
<feature type="compositionally biased region" description="Low complexity" evidence="4">
    <location>
        <begin position="53"/>
        <end position="64"/>
    </location>
</feature>
<evidence type="ECO:0000256" key="4">
    <source>
        <dbReference type="SAM" id="MobiDB-lite"/>
    </source>
</evidence>
<dbReference type="InterPro" id="IPR034164">
    <property type="entry name" value="Pepsin-like_dom"/>
</dbReference>
<dbReference type="Gene3D" id="2.40.70.10">
    <property type="entry name" value="Acid Proteases"/>
    <property type="match status" value="2"/>
</dbReference>
<evidence type="ECO:0000256" key="1">
    <source>
        <dbReference type="ARBA" id="ARBA00007447"/>
    </source>
</evidence>
<dbReference type="CDD" id="cd05471">
    <property type="entry name" value="pepsin_like"/>
    <property type="match status" value="1"/>
</dbReference>
<dbReference type="AlphaFoldDB" id="A0AAF0E0G3"/>
<dbReference type="PROSITE" id="PS51767">
    <property type="entry name" value="PEPTIDASE_A1"/>
    <property type="match status" value="1"/>
</dbReference>
<keyword evidence="7" id="KW-1185">Reference proteome</keyword>